<dbReference type="AlphaFoldDB" id="A0A3Q9C8B7"/>
<reference evidence="2 3" key="1">
    <citation type="submission" date="2018-12" db="EMBL/GenBank/DDBJ databases">
        <authorList>
            <person name="Li K."/>
        </authorList>
    </citation>
    <scope>NUCLEOTIDE SEQUENCE [LARGE SCALE GENOMIC DNA]</scope>
    <source>
        <strain evidence="3">CR22</strain>
    </source>
</reference>
<gene>
    <name evidence="2" type="ORF">EJC51_41285</name>
</gene>
<evidence type="ECO:0008006" key="4">
    <source>
        <dbReference type="Google" id="ProtNLM"/>
    </source>
</evidence>
<keyword evidence="3" id="KW-1185">Reference proteome</keyword>
<dbReference type="PROSITE" id="PS51257">
    <property type="entry name" value="PROKAR_LIPOPROTEIN"/>
    <property type="match status" value="1"/>
</dbReference>
<evidence type="ECO:0000256" key="1">
    <source>
        <dbReference type="SAM" id="MobiDB-lite"/>
    </source>
</evidence>
<sequence>MRRGLVAVAVLVAVAAVGCGDAEGDLVVEGTAPPTPYSGPLHIPGKDWDEEKDDRSDLVNTGAAARALECDWSIDTAGGSEPWSEGDGGETPEEGLKAYFDIEQPGVPREGYRVERKEGGRVLFSYDVGGRTKVAVIVAKDQKNRPGWGPETSAACDPAEFEPSFTDSQDYEIWTDRSGRRVPLTVISSSVGSAHCDWQDAHFLGLGEGRDGRTYARDPHGVLGDEMLLGEYDGDVPMPADARDTGYRLRDWQLWLSGDEKVAYVRTSDGVEAWPRVKDGMLCK</sequence>
<organism evidence="2 3">
    <name type="scientific">Streptomyces aquilus</name>
    <dbReference type="NCBI Taxonomy" id="2548456"/>
    <lineage>
        <taxon>Bacteria</taxon>
        <taxon>Bacillati</taxon>
        <taxon>Actinomycetota</taxon>
        <taxon>Actinomycetes</taxon>
        <taxon>Kitasatosporales</taxon>
        <taxon>Streptomycetaceae</taxon>
        <taxon>Streptomyces</taxon>
    </lineage>
</organism>
<feature type="region of interest" description="Disordered" evidence="1">
    <location>
        <begin position="30"/>
        <end position="53"/>
    </location>
</feature>
<evidence type="ECO:0000313" key="3">
    <source>
        <dbReference type="Proteomes" id="UP000280197"/>
    </source>
</evidence>
<accession>A0A3Q9C8B7</accession>
<evidence type="ECO:0000313" key="2">
    <source>
        <dbReference type="EMBL" id="AZP21968.1"/>
    </source>
</evidence>
<dbReference type="Proteomes" id="UP000280197">
    <property type="component" value="Chromosome"/>
</dbReference>
<protein>
    <recommendedName>
        <fullName evidence="4">Lipoprotein</fullName>
    </recommendedName>
</protein>
<dbReference type="KEGG" id="saqu:EJC51_41285"/>
<feature type="compositionally biased region" description="Basic and acidic residues" evidence="1">
    <location>
        <begin position="44"/>
        <end position="53"/>
    </location>
</feature>
<proteinExistence type="predicted"/>
<name>A0A3Q9C8B7_9ACTN</name>
<dbReference type="EMBL" id="CP034463">
    <property type="protein sequence ID" value="AZP21968.1"/>
    <property type="molecule type" value="Genomic_DNA"/>
</dbReference>
<dbReference type="RefSeq" id="WP_126275781.1">
    <property type="nucleotide sequence ID" value="NZ_CP034463.1"/>
</dbReference>